<dbReference type="PANTHER" id="PTHR33392:SF6">
    <property type="entry name" value="POLYISOPRENYL-TEICHOIC ACID--PEPTIDOGLYCAN TEICHOIC ACID TRANSFERASE TAGU"/>
    <property type="match status" value="1"/>
</dbReference>
<feature type="domain" description="Cell envelope-related transcriptional attenuator" evidence="4">
    <location>
        <begin position="160"/>
        <end position="320"/>
    </location>
</feature>
<evidence type="ECO:0000313" key="6">
    <source>
        <dbReference type="EMBL" id="GAA3754772.1"/>
    </source>
</evidence>
<dbReference type="RefSeq" id="WP_345653802.1">
    <property type="nucleotide sequence ID" value="NZ_BAABEP010000064.1"/>
</dbReference>
<reference evidence="7" key="1">
    <citation type="journal article" date="2019" name="Int. J. Syst. Evol. Microbiol.">
        <title>The Global Catalogue of Microorganisms (GCM) 10K type strain sequencing project: providing services to taxonomists for standard genome sequencing and annotation.</title>
        <authorList>
            <consortium name="The Broad Institute Genomics Platform"/>
            <consortium name="The Broad Institute Genome Sequencing Center for Infectious Disease"/>
            <person name="Wu L."/>
            <person name="Ma J."/>
        </authorList>
    </citation>
    <scope>NUCLEOTIDE SEQUENCE [LARGE SCALE GENOMIC DNA]</scope>
    <source>
        <strain evidence="7">JCM 30846</strain>
    </source>
</reference>
<feature type="compositionally biased region" description="Pro residues" evidence="2">
    <location>
        <begin position="419"/>
        <end position="431"/>
    </location>
</feature>
<dbReference type="InterPro" id="IPR004474">
    <property type="entry name" value="LytR_CpsA_psr"/>
</dbReference>
<dbReference type="Gene3D" id="3.40.630.190">
    <property type="entry name" value="LCP protein"/>
    <property type="match status" value="1"/>
</dbReference>
<dbReference type="Proteomes" id="UP001499884">
    <property type="component" value="Unassembled WGS sequence"/>
</dbReference>
<comment type="caution">
    <text evidence="6">The sequence shown here is derived from an EMBL/GenBank/DDBJ whole genome shotgun (WGS) entry which is preliminary data.</text>
</comment>
<evidence type="ECO:0000256" key="1">
    <source>
        <dbReference type="ARBA" id="ARBA00006068"/>
    </source>
</evidence>
<comment type="similarity">
    <text evidence="1">Belongs to the LytR/CpsA/Psr (LCP) family.</text>
</comment>
<evidence type="ECO:0000259" key="4">
    <source>
        <dbReference type="Pfam" id="PF03816"/>
    </source>
</evidence>
<evidence type="ECO:0000259" key="5">
    <source>
        <dbReference type="Pfam" id="PF13399"/>
    </source>
</evidence>
<evidence type="ECO:0000256" key="2">
    <source>
        <dbReference type="SAM" id="MobiDB-lite"/>
    </source>
</evidence>
<proteinExistence type="inferred from homology"/>
<protein>
    <submittedName>
        <fullName evidence="6">LCP family protein</fullName>
    </submittedName>
</protein>
<dbReference type="Pfam" id="PF03816">
    <property type="entry name" value="LytR_cpsA_psr"/>
    <property type="match status" value="1"/>
</dbReference>
<dbReference type="Gene3D" id="3.30.70.2390">
    <property type="match status" value="1"/>
</dbReference>
<gene>
    <name evidence="6" type="ORF">GCM10023082_57710</name>
</gene>
<dbReference type="InterPro" id="IPR050922">
    <property type="entry name" value="LytR/CpsA/Psr_CW_biosynth"/>
</dbReference>
<keyword evidence="7" id="KW-1185">Reference proteome</keyword>
<feature type="domain" description="LytR/CpsA/Psr regulator C-terminal" evidence="5">
    <location>
        <begin position="440"/>
        <end position="530"/>
    </location>
</feature>
<feature type="compositionally biased region" description="Gly residues" evidence="2">
    <location>
        <begin position="45"/>
        <end position="64"/>
    </location>
</feature>
<feature type="region of interest" description="Disordered" evidence="2">
    <location>
        <begin position="408"/>
        <end position="457"/>
    </location>
</feature>
<keyword evidence="3" id="KW-0812">Transmembrane</keyword>
<dbReference type="Pfam" id="PF13399">
    <property type="entry name" value="LytR_C"/>
    <property type="match status" value="1"/>
</dbReference>
<name>A0ABP7G553_9ACTN</name>
<dbReference type="EMBL" id="BAABEP010000064">
    <property type="protein sequence ID" value="GAA3754772.1"/>
    <property type="molecule type" value="Genomic_DNA"/>
</dbReference>
<keyword evidence="3" id="KW-1133">Transmembrane helix</keyword>
<keyword evidence="3" id="KW-0472">Membrane</keyword>
<sequence length="571" mass="59699">MGQGGTTRRAGPGAARARELGWDDSLYERAGNASASGTAAVPGQQDGGGPASGPPGGRRGGGQGKRTKRRRFRALRWVSGVLSLLILGTAGAGYLYYRHLDGNLRSDSRAGSDSGVERPKANAAGQTPLNILLIGSDSRASDANVKLGGGRNLRADPPLADVQMLLHVSADRKNASMVSVPRDTRVDIPACKDAKTGRAYPPTNAIINTTLARGGPGCTLSTWEKLTGVYIDHWMTIDFAGVVRMADAVGGVPVCVRENVWDRPTPAAPGGSGLKLRAGTTDVKGEQALQWLRTRHAFESDLGRSKAQHLYLSSMFRTLKSQNYFAGPSKLTGLAEAGTKALEVSQEIGSVKKLFDLGMQLKNVPVDRMTMVTMPTVPDPRSPANHLVVNTADAQQLWSLLRDDVPFDTHGKAASPSSPSAPPSPASPDAPAPADAPARTAVSVRNGTGGDQAPVSGRAGEVAGLLADQGYARAAADREQMPMDTTSVLYPSAGLEGDARGVAKALGLPSDAVRRSADVSGVVLVVGADWRQGGAYPKHVKPAAGSVPVSADAVHGDDKSACMEVYQPYRW</sequence>
<feature type="transmembrane region" description="Helical" evidence="3">
    <location>
        <begin position="74"/>
        <end position="97"/>
    </location>
</feature>
<dbReference type="NCBIfam" id="TIGR00350">
    <property type="entry name" value="lytR_cpsA_psr"/>
    <property type="match status" value="1"/>
</dbReference>
<accession>A0ABP7G553</accession>
<dbReference type="PANTHER" id="PTHR33392">
    <property type="entry name" value="POLYISOPRENYL-TEICHOIC ACID--PEPTIDOGLYCAN TEICHOIC ACID TRANSFERASE TAGU"/>
    <property type="match status" value="1"/>
</dbReference>
<feature type="compositionally biased region" description="Low complexity" evidence="2">
    <location>
        <begin position="1"/>
        <end position="15"/>
    </location>
</feature>
<organism evidence="6 7">
    <name type="scientific">Streptomyces tremellae</name>
    <dbReference type="NCBI Taxonomy" id="1124239"/>
    <lineage>
        <taxon>Bacteria</taxon>
        <taxon>Bacillati</taxon>
        <taxon>Actinomycetota</taxon>
        <taxon>Actinomycetes</taxon>
        <taxon>Kitasatosporales</taxon>
        <taxon>Streptomycetaceae</taxon>
        <taxon>Streptomyces</taxon>
    </lineage>
</organism>
<evidence type="ECO:0000313" key="7">
    <source>
        <dbReference type="Proteomes" id="UP001499884"/>
    </source>
</evidence>
<evidence type="ECO:0000256" key="3">
    <source>
        <dbReference type="SAM" id="Phobius"/>
    </source>
</evidence>
<dbReference type="InterPro" id="IPR027381">
    <property type="entry name" value="LytR/CpsA/Psr_C"/>
</dbReference>
<feature type="region of interest" description="Disordered" evidence="2">
    <location>
        <begin position="1"/>
        <end position="69"/>
    </location>
</feature>